<gene>
    <name evidence="1" type="primary">holB</name>
    <name evidence="1" type="ORF">EMELA_v1c08930</name>
</gene>
<accession>A0A2K8NXU8</accession>
<dbReference type="InterPro" id="IPR050238">
    <property type="entry name" value="DNA_Rep/Repair_Clamp_Loader"/>
</dbReference>
<organism evidence="1 2">
    <name type="scientific">Mesoplasma melaleucae</name>
    <dbReference type="NCBI Taxonomy" id="81459"/>
    <lineage>
        <taxon>Bacteria</taxon>
        <taxon>Bacillati</taxon>
        <taxon>Mycoplasmatota</taxon>
        <taxon>Mollicutes</taxon>
        <taxon>Entomoplasmatales</taxon>
        <taxon>Entomoplasmataceae</taxon>
        <taxon>Mesoplasma</taxon>
    </lineage>
</organism>
<dbReference type="AlphaFoldDB" id="A0A2K8NXU8"/>
<dbReference type="Gene3D" id="3.40.50.300">
    <property type="entry name" value="P-loop containing nucleotide triphosphate hydrolases"/>
    <property type="match status" value="1"/>
</dbReference>
<dbReference type="PANTHER" id="PTHR11669:SF8">
    <property type="entry name" value="DNA POLYMERASE III SUBUNIT DELTA"/>
    <property type="match status" value="1"/>
</dbReference>
<dbReference type="KEGG" id="eml:EMELA_v1c08930"/>
<dbReference type="STRING" id="1408435.GCA_000685885_00092"/>
<dbReference type="OrthoDB" id="9810148at2"/>
<dbReference type="InterPro" id="IPR027417">
    <property type="entry name" value="P-loop_NTPase"/>
</dbReference>
<keyword evidence="2" id="KW-1185">Reference proteome</keyword>
<name>A0A2K8NXU8_9MOLU</name>
<dbReference type="PANTHER" id="PTHR11669">
    <property type="entry name" value="REPLICATION FACTOR C / DNA POLYMERASE III GAMMA-TAU SUBUNIT"/>
    <property type="match status" value="1"/>
</dbReference>
<protein>
    <submittedName>
        <fullName evidence="1">DNA polymerase III subunit delta</fullName>
    </submittedName>
</protein>
<dbReference type="EMBL" id="CP024964">
    <property type="protein sequence ID" value="ATZ18376.1"/>
    <property type="molecule type" value="Genomic_DNA"/>
</dbReference>
<dbReference type="RefSeq" id="WP_028123900.1">
    <property type="nucleotide sequence ID" value="NZ_CP024964.1"/>
</dbReference>
<dbReference type="Proteomes" id="UP000231896">
    <property type="component" value="Chromosome"/>
</dbReference>
<evidence type="ECO:0000313" key="2">
    <source>
        <dbReference type="Proteomes" id="UP000231896"/>
    </source>
</evidence>
<sequence length="247" mass="28457">MRKRETLEKFKEQLQNNKMFSSILISNDNQELLNDFSNEISRMIFCENYSLENDDCYNCKIFINKTLLNFVTLGDGNLAINKIDVLDLMQKFSLTTNEVNKFKIYVLANAENLKNESANALLKFLEEPPANTIAILLTKNKSQVLSTIKSRCKLIVLENENTLSEKQNLIKEILERDKNSILLANAELKKLDKSELIAMLEEAYSKTIVKKYLNIAEATLKLIYDLKFTFQTNLAIDVFLIHLSEVI</sequence>
<evidence type="ECO:0000313" key="1">
    <source>
        <dbReference type="EMBL" id="ATZ18376.1"/>
    </source>
</evidence>
<proteinExistence type="predicted"/>
<dbReference type="Pfam" id="PF13177">
    <property type="entry name" value="DNA_pol3_delta2"/>
    <property type="match status" value="1"/>
</dbReference>
<reference evidence="1 2" key="1">
    <citation type="submission" date="2017-11" db="EMBL/GenBank/DDBJ databases">
        <title>Genome sequence of Entomoplasma melaleucae M1 (ATCC 49191).</title>
        <authorList>
            <person name="Lo W.-S."/>
            <person name="Gasparich G.E."/>
            <person name="Kuo C.-H."/>
        </authorList>
    </citation>
    <scope>NUCLEOTIDE SEQUENCE [LARGE SCALE GENOMIC DNA]</scope>
    <source>
        <strain evidence="1 2">M1</strain>
    </source>
</reference>
<dbReference type="GO" id="GO:0006261">
    <property type="term" value="P:DNA-templated DNA replication"/>
    <property type="evidence" value="ECO:0007669"/>
    <property type="project" value="TreeGrafter"/>
</dbReference>
<dbReference type="SUPFAM" id="SSF52540">
    <property type="entry name" value="P-loop containing nucleoside triphosphate hydrolases"/>
    <property type="match status" value="1"/>
</dbReference>